<protein>
    <recommendedName>
        <fullName evidence="2">SseB protein N-terminal domain-containing protein</fullName>
    </recommendedName>
</protein>
<evidence type="ECO:0000259" key="2">
    <source>
        <dbReference type="Pfam" id="PF07179"/>
    </source>
</evidence>
<proteinExistence type="predicted"/>
<evidence type="ECO:0000256" key="1">
    <source>
        <dbReference type="SAM" id="MobiDB-lite"/>
    </source>
</evidence>
<name>A0A220UA96_9MICO</name>
<dbReference type="AlphaFoldDB" id="A0A220UA96"/>
<reference evidence="4" key="1">
    <citation type="submission" date="2017-07" db="EMBL/GenBank/DDBJ databases">
        <title>Brachybacterium sp. VR2415.</title>
        <authorList>
            <person name="Tak E.J."/>
            <person name="Bae J.-W."/>
        </authorList>
    </citation>
    <scope>NUCLEOTIDE SEQUENCE [LARGE SCALE GENOMIC DNA]</scope>
    <source>
        <strain evidence="4">VR2415</strain>
    </source>
</reference>
<dbReference type="OrthoDB" id="5188303at2"/>
<keyword evidence="4" id="KW-1185">Reference proteome</keyword>
<dbReference type="Pfam" id="PF07179">
    <property type="entry name" value="SseB"/>
    <property type="match status" value="1"/>
</dbReference>
<feature type="region of interest" description="Disordered" evidence="1">
    <location>
        <begin position="1"/>
        <end position="89"/>
    </location>
</feature>
<organism evidence="3 4">
    <name type="scientific">Brachybacterium avium</name>
    <dbReference type="NCBI Taxonomy" id="2017485"/>
    <lineage>
        <taxon>Bacteria</taxon>
        <taxon>Bacillati</taxon>
        <taxon>Actinomycetota</taxon>
        <taxon>Actinomycetes</taxon>
        <taxon>Micrococcales</taxon>
        <taxon>Dermabacteraceae</taxon>
        <taxon>Brachybacterium</taxon>
    </lineage>
</organism>
<feature type="domain" description="SseB protein N-terminal" evidence="2">
    <location>
        <begin position="95"/>
        <end position="208"/>
    </location>
</feature>
<dbReference type="Proteomes" id="UP000198398">
    <property type="component" value="Chromosome"/>
</dbReference>
<dbReference type="RefSeq" id="WP_089064264.1">
    <property type="nucleotide sequence ID" value="NZ_CP022316.1"/>
</dbReference>
<feature type="compositionally biased region" description="Low complexity" evidence="1">
    <location>
        <begin position="12"/>
        <end position="29"/>
    </location>
</feature>
<sequence length="312" mass="32118">MTPWWKKRAARDPAPAAVPAPADEAPPAATDGQAPPVGPDGQAPPSAAGDRARRTLPAHFREKSPLADTAGVTWEGRDYTVSPFPGDDGATPEPLAEALAAHRAGQDPHRQHLVAALSSARVLVPIMAVATETGTTAHGLTGDNGADMAMVSITGADGTSVLPLFTSVAALSAWRGDARPVPVVAPQAAQAAVQEGCTALLLDPATPSEDGGPVLLPRSVLWALAQGRQWLPPHLDPELARVLDRVGDEASAAVQGLAARAGERAEVDLHLQLRPGLAAEEVSAVVDAVTARLGQEEIVAERISSLRLVLGS</sequence>
<gene>
    <name evidence="3" type="ORF">CFK39_03340</name>
</gene>
<dbReference type="KEGG" id="brv:CFK39_03340"/>
<accession>A0A220UA96</accession>
<evidence type="ECO:0000313" key="3">
    <source>
        <dbReference type="EMBL" id="ASK65017.1"/>
    </source>
</evidence>
<dbReference type="EMBL" id="CP022316">
    <property type="protein sequence ID" value="ASK65017.1"/>
    <property type="molecule type" value="Genomic_DNA"/>
</dbReference>
<dbReference type="InterPro" id="IPR009839">
    <property type="entry name" value="SseB_N"/>
</dbReference>
<evidence type="ECO:0000313" key="4">
    <source>
        <dbReference type="Proteomes" id="UP000198398"/>
    </source>
</evidence>